<dbReference type="GO" id="GO:0006096">
    <property type="term" value="P:glycolytic process"/>
    <property type="evidence" value="ECO:0007669"/>
    <property type="project" value="UniProtKB-UniPathway"/>
</dbReference>
<dbReference type="VEuPathDB" id="ToxoDB:ETH_00030905"/>
<dbReference type="InterPro" id="IPR020861">
    <property type="entry name" value="Triosephosphate_isomerase_AS"/>
</dbReference>
<evidence type="ECO:0000256" key="1">
    <source>
        <dbReference type="ARBA" id="ARBA00004680"/>
    </source>
</evidence>
<dbReference type="HAMAP" id="MF_00147_B">
    <property type="entry name" value="TIM_B"/>
    <property type="match status" value="1"/>
</dbReference>
<dbReference type="PANTHER" id="PTHR21139:SF2">
    <property type="entry name" value="TRIOSEPHOSPHATE ISOMERASE"/>
    <property type="match status" value="1"/>
</dbReference>
<dbReference type="GeneID" id="25255257"/>
<dbReference type="EC" id="5.3.1.1" evidence="8"/>
<comment type="similarity">
    <text evidence="3 8">Belongs to the triosephosphate isomerase family.</text>
</comment>
<comment type="pathway">
    <text evidence="1 8">Carbohydrate degradation; glycolysis; D-glyceraldehyde 3-phosphate from glycerone phosphate: step 1/1.</text>
</comment>
<gene>
    <name evidence="10" type="ORF">ETH_00030905</name>
</gene>
<protein>
    <recommendedName>
        <fullName evidence="8">Triosephosphate isomerase</fullName>
        <ecNumber evidence="8">5.3.1.1</ecNumber>
    </recommendedName>
</protein>
<dbReference type="OMA" id="NWKMHMT"/>
<comment type="catalytic activity">
    <reaction evidence="8">
        <text>D-glyceraldehyde 3-phosphate = dihydroxyacetone phosphate</text>
        <dbReference type="Rhea" id="RHEA:18585"/>
        <dbReference type="ChEBI" id="CHEBI:57642"/>
        <dbReference type="ChEBI" id="CHEBI:59776"/>
        <dbReference type="EC" id="5.3.1.1"/>
    </reaction>
</comment>
<dbReference type="InterPro" id="IPR013785">
    <property type="entry name" value="Aldolase_TIM"/>
</dbReference>
<evidence type="ECO:0000313" key="10">
    <source>
        <dbReference type="EMBL" id="CDJ37485.1"/>
    </source>
</evidence>
<dbReference type="GO" id="GO:0004807">
    <property type="term" value="F:triose-phosphate isomerase activity"/>
    <property type="evidence" value="ECO:0007669"/>
    <property type="project" value="UniProtKB-EC"/>
</dbReference>
<accession>H9BA04</accession>
<dbReference type="EMBL" id="JN987591">
    <property type="protein sequence ID" value="AET50814.1"/>
    <property type="molecule type" value="mRNA"/>
</dbReference>
<evidence type="ECO:0000256" key="5">
    <source>
        <dbReference type="ARBA" id="ARBA00022432"/>
    </source>
</evidence>
<evidence type="ECO:0000256" key="7">
    <source>
        <dbReference type="ARBA" id="ARBA00023235"/>
    </source>
</evidence>
<reference evidence="10" key="3">
    <citation type="submission" date="2013-10" db="EMBL/GenBank/DDBJ databases">
        <authorList>
            <person name="Aslett M."/>
        </authorList>
    </citation>
    <scope>NUCLEOTIDE SEQUENCE [LARGE SCALE GENOMIC DNA]</scope>
    <source>
        <strain evidence="10">Houghton</strain>
    </source>
</reference>
<comment type="pathway">
    <text evidence="2 8">Carbohydrate biosynthesis; gluconeogenesis.</text>
</comment>
<dbReference type="FunFam" id="3.20.20.70:FF:000020">
    <property type="entry name" value="Triosephosphate isomerase"/>
    <property type="match status" value="1"/>
</dbReference>
<dbReference type="PROSITE" id="PS00171">
    <property type="entry name" value="TIM_1"/>
    <property type="match status" value="1"/>
</dbReference>
<dbReference type="Proteomes" id="UP000030747">
    <property type="component" value="Unassembled WGS sequence"/>
</dbReference>
<dbReference type="Pfam" id="PF00121">
    <property type="entry name" value="TIM"/>
    <property type="match status" value="1"/>
</dbReference>
<dbReference type="InterPro" id="IPR035990">
    <property type="entry name" value="TIM_sf"/>
</dbReference>
<keyword evidence="6 8" id="KW-0324">Glycolysis</keyword>
<dbReference type="GO" id="GO:0046166">
    <property type="term" value="P:glyceraldehyde-3-phosphate biosynthetic process"/>
    <property type="evidence" value="ECO:0007669"/>
    <property type="project" value="TreeGrafter"/>
</dbReference>
<keyword evidence="11" id="KW-1185">Reference proteome</keyword>
<dbReference type="Gene3D" id="3.20.20.70">
    <property type="entry name" value="Aldolase class I"/>
    <property type="match status" value="1"/>
</dbReference>
<sequence>MPRTPWIGGNWKSNGTVASITELSKELNHAEFDPSQTEVVVFPTALHIGLAKEKLKNGFQIGCQNISKTGPGAFTGEITAGMVKDFGLKWVMVGHSERRQYYSETDSVVAEKVAMAMKEEGIHVTICIGEKLEEREANKTMEVCRQQLEAVLPKVSDWRRVVIAYEPVWAIGTGKVATPEQAQEVHAALRKFVAEKAGEAVAEELRIVYGGSVSEQNCEALLRCTDVDGFLVGGASLKKAFVDIIGAPARV</sequence>
<dbReference type="EMBL" id="HG673763">
    <property type="protein sequence ID" value="CDJ37485.1"/>
    <property type="molecule type" value="Genomic_DNA"/>
</dbReference>
<dbReference type="PANTHER" id="PTHR21139">
    <property type="entry name" value="TRIOSEPHOSPHATE ISOMERASE"/>
    <property type="match status" value="1"/>
</dbReference>
<dbReference type="InterPro" id="IPR000652">
    <property type="entry name" value="Triosephosphate_isomerase"/>
</dbReference>
<organism evidence="9">
    <name type="scientific">Eimeria tenella</name>
    <name type="common">Coccidian parasite</name>
    <dbReference type="NCBI Taxonomy" id="5802"/>
    <lineage>
        <taxon>Eukaryota</taxon>
        <taxon>Sar</taxon>
        <taxon>Alveolata</taxon>
        <taxon>Apicomplexa</taxon>
        <taxon>Conoidasida</taxon>
        <taxon>Coccidia</taxon>
        <taxon>Eucoccidiorida</taxon>
        <taxon>Eimeriorina</taxon>
        <taxon>Eimeriidae</taxon>
        <taxon>Eimeria</taxon>
    </lineage>
</organism>
<dbReference type="UniPathway" id="UPA00138"/>
<dbReference type="OrthoDB" id="6715177at2759"/>
<evidence type="ECO:0000256" key="2">
    <source>
        <dbReference type="ARBA" id="ARBA00004742"/>
    </source>
</evidence>
<proteinExistence type="evidence at transcript level"/>
<dbReference type="GO" id="GO:0019563">
    <property type="term" value="P:glycerol catabolic process"/>
    <property type="evidence" value="ECO:0007669"/>
    <property type="project" value="TreeGrafter"/>
</dbReference>
<reference evidence="9" key="1">
    <citation type="journal article" date="2012" name="BMC Genomics">
        <title>Characterisation of full-length cDNA sequences provides insights into the Eimeria tenella transcriptome.</title>
        <authorList>
            <person name="Amiruddin N."/>
            <person name="Lee X.W."/>
            <person name="Blake D.P."/>
            <person name="Suzuki Y."/>
            <person name="Tay Y.L."/>
            <person name="Lim L.S."/>
            <person name="Tomley F.M."/>
            <person name="Watanabe J."/>
            <person name="Sugimoto C."/>
            <person name="Wan K.L."/>
        </authorList>
    </citation>
    <scope>NUCLEOTIDE SEQUENCE</scope>
    <source>
        <strain evidence="9">Houghton</strain>
    </source>
</reference>
<dbReference type="UniPathway" id="UPA00109">
    <property type="reaction ID" value="UER00189"/>
</dbReference>
<dbReference type="VEuPathDB" id="ToxoDB:ETH2_0204100"/>
<dbReference type="RefSeq" id="XP_013228323.1">
    <property type="nucleotide sequence ID" value="XM_013372869.1"/>
</dbReference>
<evidence type="ECO:0000256" key="8">
    <source>
        <dbReference type="RuleBase" id="RU363013"/>
    </source>
</evidence>
<dbReference type="InterPro" id="IPR022896">
    <property type="entry name" value="TrioseP_Isoase_bac/euk"/>
</dbReference>
<dbReference type="AlphaFoldDB" id="H9BA04"/>
<dbReference type="NCBIfam" id="TIGR00419">
    <property type="entry name" value="tim"/>
    <property type="match status" value="1"/>
</dbReference>
<evidence type="ECO:0000313" key="11">
    <source>
        <dbReference type="Proteomes" id="UP000030747"/>
    </source>
</evidence>
<reference evidence="10" key="2">
    <citation type="submission" date="2013-10" db="EMBL/GenBank/DDBJ databases">
        <title>Genomic analysis of the causative agents of coccidiosis in chickens.</title>
        <authorList>
            <person name="Reid A.J."/>
            <person name="Blake D."/>
            <person name="Billington K."/>
            <person name="Browne H."/>
            <person name="Dunn M."/>
            <person name="Hung S."/>
            <person name="Kawahara F."/>
            <person name="Miranda-Saavedra D."/>
            <person name="Mourier T."/>
            <person name="Nagra H."/>
            <person name="Otto T.D."/>
            <person name="Rawlings N."/>
            <person name="Sanchez A."/>
            <person name="Sanders M."/>
            <person name="Subramaniam C."/>
            <person name="Tay Y."/>
            <person name="Dear P."/>
            <person name="Doerig C."/>
            <person name="Gruber A."/>
            <person name="Parkinson J."/>
            <person name="Shirley M."/>
            <person name="Wan K.L."/>
            <person name="Berriman M."/>
            <person name="Tomley F."/>
            <person name="Pain A."/>
        </authorList>
    </citation>
    <scope>NUCLEOTIDE SEQUENCE [LARGE SCALE GENOMIC DNA]</scope>
    <source>
        <strain evidence="10">Houghton</strain>
    </source>
</reference>
<dbReference type="SUPFAM" id="SSF51351">
    <property type="entry name" value="Triosephosphate isomerase (TIM)"/>
    <property type="match status" value="1"/>
</dbReference>
<keyword evidence="5 8" id="KW-0312">Gluconeogenesis</keyword>
<name>H9BA04_EIMTE</name>
<evidence type="ECO:0000313" key="9">
    <source>
        <dbReference type="EMBL" id="AET50814.1"/>
    </source>
</evidence>
<evidence type="ECO:0000256" key="4">
    <source>
        <dbReference type="ARBA" id="ARBA00011738"/>
    </source>
</evidence>
<dbReference type="GO" id="GO:0005829">
    <property type="term" value="C:cytosol"/>
    <property type="evidence" value="ECO:0007669"/>
    <property type="project" value="TreeGrafter"/>
</dbReference>
<dbReference type="PROSITE" id="PS51440">
    <property type="entry name" value="TIM_2"/>
    <property type="match status" value="1"/>
</dbReference>
<keyword evidence="7 8" id="KW-0413">Isomerase</keyword>
<evidence type="ECO:0000256" key="3">
    <source>
        <dbReference type="ARBA" id="ARBA00007422"/>
    </source>
</evidence>
<evidence type="ECO:0000256" key="6">
    <source>
        <dbReference type="ARBA" id="ARBA00023152"/>
    </source>
</evidence>
<comment type="subunit">
    <text evidence="4">Homodimer.</text>
</comment>
<dbReference type="GO" id="GO:0006094">
    <property type="term" value="P:gluconeogenesis"/>
    <property type="evidence" value="ECO:0007669"/>
    <property type="project" value="UniProtKB-UniPathway"/>
</dbReference>
<dbReference type="CDD" id="cd00311">
    <property type="entry name" value="TIM"/>
    <property type="match status" value="1"/>
</dbReference>